<dbReference type="Ensembl" id="ENSNLET00000059879.1">
    <property type="protein sequence ID" value="ENSNLEP00000037282.1"/>
    <property type="gene ID" value="ENSNLEG00000031864.1"/>
</dbReference>
<organism evidence="2 3">
    <name type="scientific">Nomascus leucogenys</name>
    <name type="common">Northern white-cheeked gibbon</name>
    <name type="synonym">Hylobates leucogenys</name>
    <dbReference type="NCBI Taxonomy" id="61853"/>
    <lineage>
        <taxon>Eukaryota</taxon>
        <taxon>Metazoa</taxon>
        <taxon>Chordata</taxon>
        <taxon>Craniata</taxon>
        <taxon>Vertebrata</taxon>
        <taxon>Euteleostomi</taxon>
        <taxon>Mammalia</taxon>
        <taxon>Eutheria</taxon>
        <taxon>Euarchontoglires</taxon>
        <taxon>Primates</taxon>
        <taxon>Haplorrhini</taxon>
        <taxon>Catarrhini</taxon>
        <taxon>Hylobatidae</taxon>
        <taxon>Nomascus</taxon>
    </lineage>
</organism>
<dbReference type="GeneTree" id="ENSGT00940000167437"/>
<evidence type="ECO:0000256" key="1">
    <source>
        <dbReference type="SAM" id="MobiDB-lite"/>
    </source>
</evidence>
<reference evidence="2" key="2">
    <citation type="submission" date="2025-08" db="UniProtKB">
        <authorList>
            <consortium name="Ensembl"/>
        </authorList>
    </citation>
    <scope>IDENTIFICATION</scope>
</reference>
<feature type="region of interest" description="Disordered" evidence="1">
    <location>
        <begin position="121"/>
        <end position="154"/>
    </location>
</feature>
<sequence>VSSCPVHDCPSLGCCPVETGSRGALRLRGGAPGSAAGFRVSPEEYPSPVGLGHLASLPRPAPPDARHGWGSGSNAGYRGPDRAGRRSLVRAPRAMTSQARKQNGGVRIPEPATLIDTVDWTREVPDSDPVMSMQKSQKPQTTVGQEGSASRQAGWAQPDMSFSVLLSIFLCLHISGVALRNST</sequence>
<dbReference type="Proteomes" id="UP000001073">
    <property type="component" value="Chromosome X"/>
</dbReference>
<reference evidence="2" key="3">
    <citation type="submission" date="2025-09" db="UniProtKB">
        <authorList>
            <consortium name="Ensembl"/>
        </authorList>
    </citation>
    <scope>IDENTIFICATION</scope>
</reference>
<dbReference type="EMBL" id="ADFV01117779">
    <property type="status" value="NOT_ANNOTATED_CDS"/>
    <property type="molecule type" value="Genomic_DNA"/>
</dbReference>
<name>A0A2I3H1F2_NOMLE</name>
<evidence type="ECO:0000313" key="3">
    <source>
        <dbReference type="Proteomes" id="UP000001073"/>
    </source>
</evidence>
<feature type="region of interest" description="Disordered" evidence="1">
    <location>
        <begin position="57"/>
        <end position="104"/>
    </location>
</feature>
<dbReference type="OMA" id="IDTVDWT"/>
<evidence type="ECO:0000313" key="2">
    <source>
        <dbReference type="Ensembl" id="ENSNLEP00000037282.1"/>
    </source>
</evidence>
<dbReference type="InParanoid" id="A0A2I3H1F2"/>
<accession>A0A2I3H1F2</accession>
<reference evidence="2 3" key="1">
    <citation type="submission" date="2012-10" db="EMBL/GenBank/DDBJ databases">
        <authorList>
            <consortium name="Gibbon Genome Sequencing Consortium"/>
        </authorList>
    </citation>
    <scope>NUCLEOTIDE SEQUENCE [LARGE SCALE GENOMIC DNA]</scope>
</reference>
<feature type="compositionally biased region" description="Polar residues" evidence="1">
    <location>
        <begin position="133"/>
        <end position="151"/>
    </location>
</feature>
<dbReference type="AlphaFoldDB" id="A0A2I3H1F2"/>
<proteinExistence type="predicted"/>
<keyword evidence="3" id="KW-1185">Reference proteome</keyword>
<protein>
    <submittedName>
        <fullName evidence="2">Uncharacterized protein</fullName>
    </submittedName>
</protein>
<dbReference type="EMBL" id="ADFV01117778">
    <property type="status" value="NOT_ANNOTATED_CDS"/>
    <property type="molecule type" value="Genomic_DNA"/>
</dbReference>